<reference evidence="2 3" key="1">
    <citation type="submission" date="2011-02" db="EMBL/GenBank/DDBJ databases">
        <title>The Genome Sequence of Sphaeroforma arctica JP610.</title>
        <authorList>
            <consortium name="The Broad Institute Genome Sequencing Platform"/>
            <person name="Russ C."/>
            <person name="Cuomo C."/>
            <person name="Young S.K."/>
            <person name="Zeng Q."/>
            <person name="Gargeya S."/>
            <person name="Alvarado L."/>
            <person name="Berlin A."/>
            <person name="Chapman S.B."/>
            <person name="Chen Z."/>
            <person name="Freedman E."/>
            <person name="Gellesch M."/>
            <person name="Goldberg J."/>
            <person name="Griggs A."/>
            <person name="Gujja S."/>
            <person name="Heilman E."/>
            <person name="Heiman D."/>
            <person name="Howarth C."/>
            <person name="Mehta T."/>
            <person name="Neiman D."/>
            <person name="Pearson M."/>
            <person name="Roberts A."/>
            <person name="Saif S."/>
            <person name="Shea T."/>
            <person name="Shenoy N."/>
            <person name="Sisk P."/>
            <person name="Stolte C."/>
            <person name="Sykes S."/>
            <person name="White J."/>
            <person name="Yandava C."/>
            <person name="Burger G."/>
            <person name="Gray M.W."/>
            <person name="Holland P.W.H."/>
            <person name="King N."/>
            <person name="Lang F.B.F."/>
            <person name="Roger A.J."/>
            <person name="Ruiz-Trillo I."/>
            <person name="Haas B."/>
            <person name="Nusbaum C."/>
            <person name="Birren B."/>
        </authorList>
    </citation>
    <scope>NUCLEOTIDE SEQUENCE [LARGE SCALE GENOMIC DNA]</scope>
    <source>
        <strain evidence="2 3">JP610</strain>
    </source>
</reference>
<organism evidence="2 3">
    <name type="scientific">Sphaeroforma arctica JP610</name>
    <dbReference type="NCBI Taxonomy" id="667725"/>
    <lineage>
        <taxon>Eukaryota</taxon>
        <taxon>Ichthyosporea</taxon>
        <taxon>Ichthyophonida</taxon>
        <taxon>Sphaeroforma</taxon>
    </lineage>
</organism>
<evidence type="ECO:0000313" key="2">
    <source>
        <dbReference type="EMBL" id="KNC81711.1"/>
    </source>
</evidence>
<feature type="region of interest" description="Disordered" evidence="1">
    <location>
        <begin position="1"/>
        <end position="190"/>
    </location>
</feature>
<protein>
    <submittedName>
        <fullName evidence="2">Uncharacterized protein</fullName>
    </submittedName>
</protein>
<name>A0A0L0FYS8_9EUKA</name>
<dbReference type="Proteomes" id="UP000054560">
    <property type="component" value="Unassembled WGS sequence"/>
</dbReference>
<sequence>MRAPLPAIPPADKQSVGCPDSSVDSSILEWTENAHNATSVGGRGSNKADTASLKSEKISPGSPVIVIKRDKTTSVEFNRNAAASRRPLKKTLKHTEPQPASKSNIGDDQAPSVSADASERKDLDSNKSNSRDLDSGSAKTEELVARVPTRSKDPVSNICRSKDPVSNTLGSKGPVSTISRSNKARVVSDGEKKGRVRGWVNRMVRNKAPATAEVVVRQGLQRNRSVVSRKQGTPVCTFVKMCAI</sequence>
<feature type="compositionally biased region" description="Polar residues" evidence="1">
    <location>
        <begin position="164"/>
        <end position="181"/>
    </location>
</feature>
<evidence type="ECO:0000313" key="3">
    <source>
        <dbReference type="Proteomes" id="UP000054560"/>
    </source>
</evidence>
<keyword evidence="3" id="KW-1185">Reference proteome</keyword>
<feature type="compositionally biased region" description="Basic and acidic residues" evidence="1">
    <location>
        <begin position="117"/>
        <end position="144"/>
    </location>
</feature>
<dbReference type="AlphaFoldDB" id="A0A0L0FYS8"/>
<evidence type="ECO:0000256" key="1">
    <source>
        <dbReference type="SAM" id="MobiDB-lite"/>
    </source>
</evidence>
<dbReference type="GeneID" id="25906487"/>
<gene>
    <name evidence="2" type="ORF">SARC_05983</name>
</gene>
<dbReference type="RefSeq" id="XP_014155613.1">
    <property type="nucleotide sequence ID" value="XM_014300138.1"/>
</dbReference>
<accession>A0A0L0FYS8</accession>
<proteinExistence type="predicted"/>
<dbReference type="EMBL" id="KQ242005">
    <property type="protein sequence ID" value="KNC81711.1"/>
    <property type="molecule type" value="Genomic_DNA"/>
</dbReference>